<comment type="caution">
    <text evidence="9">The sequence shown here is derived from an EMBL/GenBank/DDBJ whole genome shotgun (WGS) entry which is preliminary data.</text>
</comment>
<dbReference type="PANTHER" id="PTHR34975">
    <property type="entry name" value="SPORE GERMINATION PROTEIN A2"/>
    <property type="match status" value="1"/>
</dbReference>
<comment type="subcellular location">
    <subcellularLocation>
        <location evidence="1">Membrane</location>
        <topology evidence="1">Multi-pass membrane protein</topology>
    </subcellularLocation>
</comment>
<evidence type="ECO:0000256" key="7">
    <source>
        <dbReference type="ARBA" id="ARBA00023136"/>
    </source>
</evidence>
<feature type="transmembrane region" description="Helical" evidence="8">
    <location>
        <begin position="269"/>
        <end position="289"/>
    </location>
</feature>
<organism evidence="9 10">
    <name type="scientific">Fictibacillus halophilus</name>
    <dbReference type="NCBI Taxonomy" id="1610490"/>
    <lineage>
        <taxon>Bacteria</taxon>
        <taxon>Bacillati</taxon>
        <taxon>Bacillota</taxon>
        <taxon>Bacilli</taxon>
        <taxon>Bacillales</taxon>
        <taxon>Fictibacillaceae</taxon>
        <taxon>Fictibacillus</taxon>
    </lineage>
</organism>
<dbReference type="Gene3D" id="1.20.1740.10">
    <property type="entry name" value="Amino acid/polyamine transporter I"/>
    <property type="match status" value="1"/>
</dbReference>
<evidence type="ECO:0000313" key="9">
    <source>
        <dbReference type="EMBL" id="MET3729254.1"/>
    </source>
</evidence>
<sequence>MQVNIRHQISPYFLFFILVGAQTGVGILGFHRIIAKHAGYDAWISVLIAGAVIQLLMLLMFHLLSAANGDIIEVHNQMYGNNFGSIMSGIIMVYYWMAAVSVLREYIEIIQVWMFPTLPTWVLSVLILILSYYIISGGFRVVVGICFVSGIYTVLLFFNHFYLPRNYVHFDNLLPILDHSFVDLLKSAKETSYSMAGFEIILMVFPFIRNARSSQKIAHLGVAFTTLFYTVGAITTFLFISEKQIQTTIWARININALAKFSFVERFEYILLSLYLIKIVTIITLMLWASSRGFKLILKKKQKIPLLILIALSIVLCQLLDNRYILNSFLDITAKFSIGLFYVYIPLLWVVFILLKKRIPR</sequence>
<feature type="transmembrane region" description="Helical" evidence="8">
    <location>
        <begin position="191"/>
        <end position="208"/>
    </location>
</feature>
<evidence type="ECO:0000256" key="2">
    <source>
        <dbReference type="ARBA" id="ARBA00007998"/>
    </source>
</evidence>
<evidence type="ECO:0000256" key="4">
    <source>
        <dbReference type="ARBA" id="ARBA00022544"/>
    </source>
</evidence>
<dbReference type="PANTHER" id="PTHR34975:SF2">
    <property type="entry name" value="SPORE GERMINATION PROTEIN A2"/>
    <property type="match status" value="1"/>
</dbReference>
<evidence type="ECO:0000256" key="8">
    <source>
        <dbReference type="SAM" id="Phobius"/>
    </source>
</evidence>
<evidence type="ECO:0000256" key="3">
    <source>
        <dbReference type="ARBA" id="ARBA00022448"/>
    </source>
</evidence>
<dbReference type="RefSeq" id="WP_198766632.1">
    <property type="nucleotide sequence ID" value="NZ_JAEACF010000001.1"/>
</dbReference>
<feature type="transmembrane region" description="Helical" evidence="8">
    <location>
        <begin position="109"/>
        <end position="134"/>
    </location>
</feature>
<keyword evidence="5 8" id="KW-0812">Transmembrane</keyword>
<evidence type="ECO:0000256" key="6">
    <source>
        <dbReference type="ARBA" id="ARBA00022989"/>
    </source>
</evidence>
<feature type="transmembrane region" description="Helical" evidence="8">
    <location>
        <begin position="141"/>
        <end position="163"/>
    </location>
</feature>
<name>A0ABV2LKZ6_9BACL</name>
<evidence type="ECO:0000256" key="5">
    <source>
        <dbReference type="ARBA" id="ARBA00022692"/>
    </source>
</evidence>
<dbReference type="EMBL" id="JBEPMP010000001">
    <property type="protein sequence ID" value="MET3729254.1"/>
    <property type="molecule type" value="Genomic_DNA"/>
</dbReference>
<keyword evidence="3" id="KW-0813">Transport</keyword>
<feature type="transmembrane region" description="Helical" evidence="8">
    <location>
        <begin position="79"/>
        <end position="97"/>
    </location>
</feature>
<comment type="similarity">
    <text evidence="2">Belongs to the amino acid-polyamine-organocation (APC) superfamily. Spore germination protein (SGP) (TC 2.A.3.9) family.</text>
</comment>
<gene>
    <name evidence="9" type="ORF">ABID52_002835</name>
</gene>
<proteinExistence type="inferred from homology"/>
<accession>A0ABV2LKZ6</accession>
<keyword evidence="6 8" id="KW-1133">Transmembrane helix</keyword>
<feature type="transmembrane region" description="Helical" evidence="8">
    <location>
        <begin position="220"/>
        <end position="240"/>
    </location>
</feature>
<dbReference type="Proteomes" id="UP001549097">
    <property type="component" value="Unassembled WGS sequence"/>
</dbReference>
<feature type="transmembrane region" description="Helical" evidence="8">
    <location>
        <begin position="304"/>
        <end position="326"/>
    </location>
</feature>
<evidence type="ECO:0000256" key="1">
    <source>
        <dbReference type="ARBA" id="ARBA00004141"/>
    </source>
</evidence>
<keyword evidence="7 8" id="KW-0472">Membrane</keyword>
<dbReference type="Pfam" id="PF03845">
    <property type="entry name" value="Spore_permease"/>
    <property type="match status" value="1"/>
</dbReference>
<protein>
    <submittedName>
        <fullName evidence="9">Spore germination protein (Amino acid permease)</fullName>
    </submittedName>
</protein>
<dbReference type="NCBIfam" id="TIGR00912">
    <property type="entry name" value="2A0309"/>
    <property type="match status" value="1"/>
</dbReference>
<keyword evidence="4" id="KW-0309">Germination</keyword>
<feature type="transmembrane region" description="Helical" evidence="8">
    <location>
        <begin position="12"/>
        <end position="30"/>
    </location>
</feature>
<reference evidence="9 10" key="1">
    <citation type="submission" date="2024-06" db="EMBL/GenBank/DDBJ databases">
        <title>Genomic Encyclopedia of Type Strains, Phase IV (KMG-IV): sequencing the most valuable type-strain genomes for metagenomic binning, comparative biology and taxonomic classification.</title>
        <authorList>
            <person name="Goeker M."/>
        </authorList>
    </citation>
    <scope>NUCLEOTIDE SEQUENCE [LARGE SCALE GENOMIC DNA]</scope>
    <source>
        <strain evidence="9 10">DSM 100124</strain>
    </source>
</reference>
<dbReference type="InterPro" id="IPR004761">
    <property type="entry name" value="Spore_GerAB"/>
</dbReference>
<keyword evidence="10" id="KW-1185">Reference proteome</keyword>
<evidence type="ECO:0000313" key="10">
    <source>
        <dbReference type="Proteomes" id="UP001549097"/>
    </source>
</evidence>
<feature type="transmembrane region" description="Helical" evidence="8">
    <location>
        <begin position="332"/>
        <end position="355"/>
    </location>
</feature>
<feature type="transmembrane region" description="Helical" evidence="8">
    <location>
        <begin position="42"/>
        <end position="67"/>
    </location>
</feature>